<dbReference type="GO" id="GO:0005634">
    <property type="term" value="C:nucleus"/>
    <property type="evidence" value="ECO:0007669"/>
    <property type="project" value="TreeGrafter"/>
</dbReference>
<evidence type="ECO:0000313" key="5">
    <source>
        <dbReference type="Proteomes" id="UP001168821"/>
    </source>
</evidence>
<dbReference type="Pfam" id="PF24065">
    <property type="entry name" value="REV3_N"/>
    <property type="match status" value="1"/>
</dbReference>
<keyword evidence="5" id="KW-1185">Reference proteome</keyword>
<dbReference type="InterPro" id="IPR056435">
    <property type="entry name" value="DPOD/Z_N"/>
</dbReference>
<protein>
    <submittedName>
        <fullName evidence="4">Uncharacterized protein</fullName>
    </submittedName>
</protein>
<feature type="domain" description="DNA polymerase delta/zeta catalytic subunit N-terminal" evidence="2">
    <location>
        <begin position="66"/>
        <end position="157"/>
    </location>
</feature>
<organism evidence="4 5">
    <name type="scientific">Zophobas morio</name>
    <dbReference type="NCBI Taxonomy" id="2755281"/>
    <lineage>
        <taxon>Eukaryota</taxon>
        <taxon>Metazoa</taxon>
        <taxon>Ecdysozoa</taxon>
        <taxon>Arthropoda</taxon>
        <taxon>Hexapoda</taxon>
        <taxon>Insecta</taxon>
        <taxon>Pterygota</taxon>
        <taxon>Neoptera</taxon>
        <taxon>Endopterygota</taxon>
        <taxon>Coleoptera</taxon>
        <taxon>Polyphaga</taxon>
        <taxon>Cucujiformia</taxon>
        <taxon>Tenebrionidae</taxon>
        <taxon>Zophobas</taxon>
    </lineage>
</organism>
<dbReference type="GO" id="GO:0016035">
    <property type="term" value="C:zeta DNA polymerase complex"/>
    <property type="evidence" value="ECO:0007669"/>
    <property type="project" value="InterPro"/>
</dbReference>
<reference evidence="4" key="1">
    <citation type="journal article" date="2023" name="G3 (Bethesda)">
        <title>Whole genome assemblies of Zophobas morio and Tenebrio molitor.</title>
        <authorList>
            <person name="Kaur S."/>
            <person name="Stinson S.A."/>
            <person name="diCenzo G.C."/>
        </authorList>
    </citation>
    <scope>NUCLEOTIDE SEQUENCE</scope>
    <source>
        <strain evidence="4">QUZm001</strain>
    </source>
</reference>
<comment type="caution">
    <text evidence="4">The sequence shown here is derived from an EMBL/GenBank/DDBJ whole genome shotgun (WGS) entry which is preliminary data.</text>
</comment>
<dbReference type="Pfam" id="PF24055">
    <property type="entry name" value="POL3_N"/>
    <property type="match status" value="1"/>
</dbReference>
<dbReference type="InterPro" id="IPR012337">
    <property type="entry name" value="RNaseH-like_sf"/>
</dbReference>
<dbReference type="GO" id="GO:0003887">
    <property type="term" value="F:DNA-directed DNA polymerase activity"/>
    <property type="evidence" value="ECO:0007669"/>
    <property type="project" value="UniProtKB-EC"/>
</dbReference>
<evidence type="ECO:0000256" key="1">
    <source>
        <dbReference type="ARBA" id="ARBA00049244"/>
    </source>
</evidence>
<dbReference type="EMBL" id="JALNTZ010000378">
    <property type="protein sequence ID" value="KAJ3634511.1"/>
    <property type="molecule type" value="Genomic_DNA"/>
</dbReference>
<dbReference type="AlphaFoldDB" id="A0AA38HLF6"/>
<evidence type="ECO:0000259" key="3">
    <source>
        <dbReference type="Pfam" id="PF24065"/>
    </source>
</evidence>
<dbReference type="Gene3D" id="3.30.342.10">
    <property type="entry name" value="DNA Polymerase, chain B, domain 1"/>
    <property type="match status" value="1"/>
</dbReference>
<feature type="domain" description="DNA polymerase zeta catalytic subunit N-terminal" evidence="3">
    <location>
        <begin position="18"/>
        <end position="63"/>
    </location>
</feature>
<name>A0AA38HLF6_9CUCU</name>
<comment type="catalytic activity">
    <reaction evidence="1">
        <text>DNA(n) + a 2'-deoxyribonucleoside 5'-triphosphate = DNA(n+1) + diphosphate</text>
        <dbReference type="Rhea" id="RHEA:22508"/>
        <dbReference type="Rhea" id="RHEA-COMP:17339"/>
        <dbReference type="Rhea" id="RHEA-COMP:17340"/>
        <dbReference type="ChEBI" id="CHEBI:33019"/>
        <dbReference type="ChEBI" id="CHEBI:61560"/>
        <dbReference type="ChEBI" id="CHEBI:173112"/>
        <dbReference type="EC" id="2.7.7.7"/>
    </reaction>
</comment>
<dbReference type="InterPro" id="IPR056447">
    <property type="entry name" value="REV3_N"/>
</dbReference>
<sequence length="289" mass="33455">MYQTQDDCEATKENTALFSIRVVCIDYYITQFPGIVLAEKGRKVPVIRIFGPNALGQNCCLHLLGSLPYFFATLEGFEDDDYHIYRELNIVFRKSLMAALRKFNGKKLEFSSNKEALASKPDEYIFDTIVVRGFPFYGFSAEERLFIKIFLYDPSLVSVASRLLQKGAVLNRRFITYESHISYILQFMMDYNINGMDFIHLSDVKFRAESSLCGTSTSPLDPVWMEYCRVYDQQKHMVFNGSVESLSSPSNSQRETEVSGELQRRWIVKDLPSFLLNSNKQERERCCRL</sequence>
<dbReference type="InterPro" id="IPR030559">
    <property type="entry name" value="PolZ_Rev3"/>
</dbReference>
<accession>A0AA38HLF6</accession>
<dbReference type="SUPFAM" id="SSF53098">
    <property type="entry name" value="Ribonuclease H-like"/>
    <property type="match status" value="1"/>
</dbReference>
<dbReference type="PANTHER" id="PTHR45812:SF1">
    <property type="entry name" value="DNA POLYMERASE ZETA CATALYTIC SUBUNIT"/>
    <property type="match status" value="1"/>
</dbReference>
<dbReference type="GO" id="GO:0000724">
    <property type="term" value="P:double-strand break repair via homologous recombination"/>
    <property type="evidence" value="ECO:0007669"/>
    <property type="project" value="TreeGrafter"/>
</dbReference>
<dbReference type="Proteomes" id="UP001168821">
    <property type="component" value="Unassembled WGS sequence"/>
</dbReference>
<evidence type="ECO:0000313" key="4">
    <source>
        <dbReference type="EMBL" id="KAJ3634511.1"/>
    </source>
</evidence>
<proteinExistence type="predicted"/>
<dbReference type="GO" id="GO:0042276">
    <property type="term" value="P:error-prone translesion synthesis"/>
    <property type="evidence" value="ECO:0007669"/>
    <property type="project" value="TreeGrafter"/>
</dbReference>
<evidence type="ECO:0000259" key="2">
    <source>
        <dbReference type="Pfam" id="PF24055"/>
    </source>
</evidence>
<dbReference type="PANTHER" id="PTHR45812">
    <property type="entry name" value="DNA POLYMERASE ZETA CATALYTIC SUBUNIT"/>
    <property type="match status" value="1"/>
</dbReference>
<gene>
    <name evidence="4" type="ORF">Zmor_012139</name>
</gene>